<protein>
    <submittedName>
        <fullName evidence="1">Alpha-ribazole phosphatase</fullName>
    </submittedName>
</protein>
<organism evidence="1 2">
    <name type="scientific">Cupriavidus cauae</name>
    <dbReference type="NCBI Taxonomy" id="2608999"/>
    <lineage>
        <taxon>Bacteria</taxon>
        <taxon>Pseudomonadati</taxon>
        <taxon>Pseudomonadota</taxon>
        <taxon>Betaproteobacteria</taxon>
        <taxon>Burkholderiales</taxon>
        <taxon>Burkholderiaceae</taxon>
        <taxon>Cupriavidus</taxon>
    </lineage>
</organism>
<evidence type="ECO:0000313" key="2">
    <source>
        <dbReference type="Proteomes" id="UP000324324"/>
    </source>
</evidence>
<dbReference type="AlphaFoldDB" id="A0A5M8AE79"/>
<dbReference type="InterPro" id="IPR050275">
    <property type="entry name" value="PGM_Phosphatase"/>
</dbReference>
<comment type="caution">
    <text evidence="1">The sequence shown here is derived from an EMBL/GenBank/DDBJ whole genome shotgun (WGS) entry which is preliminary data.</text>
</comment>
<gene>
    <name evidence="1" type="ORF">F1599_21265</name>
</gene>
<dbReference type="SMART" id="SM00855">
    <property type="entry name" value="PGAM"/>
    <property type="match status" value="1"/>
</dbReference>
<keyword evidence="2" id="KW-1185">Reference proteome</keyword>
<dbReference type="PANTHER" id="PTHR48100:SF1">
    <property type="entry name" value="HISTIDINE PHOSPHATASE FAMILY PROTEIN-RELATED"/>
    <property type="match status" value="1"/>
</dbReference>
<dbReference type="CDD" id="cd07067">
    <property type="entry name" value="HP_PGM_like"/>
    <property type="match status" value="1"/>
</dbReference>
<dbReference type="GO" id="GO:0005737">
    <property type="term" value="C:cytoplasm"/>
    <property type="evidence" value="ECO:0007669"/>
    <property type="project" value="TreeGrafter"/>
</dbReference>
<dbReference type="RefSeq" id="WP_150084418.1">
    <property type="nucleotide sequence ID" value="NZ_VWRN01000053.1"/>
</dbReference>
<evidence type="ECO:0000313" key="1">
    <source>
        <dbReference type="EMBL" id="KAA6119204.1"/>
    </source>
</evidence>
<sequence length="225" mass="24070">MDLVLIRHAHPAVDDGVCYGRLDLPLVEPMSPPADAILNAASAAARANGVPPPARIVCSPAQRARATAQRIAQAFMTQAGGTALTIDSDARLHELDFGAWEGQRWDAVPRERLDQWAADLMDACPHGGESARRAYARVAGWADSLQASPSVLASASASVSEPEPESCLWVVGHAGPMRMLAAHWLGLPLSDTLDWQLGWGASCGFRLDPGAVRPARLLWWNRTVG</sequence>
<dbReference type="Pfam" id="PF00300">
    <property type="entry name" value="His_Phos_1"/>
    <property type="match status" value="1"/>
</dbReference>
<dbReference type="InterPro" id="IPR013078">
    <property type="entry name" value="His_Pase_superF_clade-1"/>
</dbReference>
<dbReference type="PANTHER" id="PTHR48100">
    <property type="entry name" value="BROAD-SPECIFICITY PHOSPHATASE YOR283W-RELATED"/>
    <property type="match status" value="1"/>
</dbReference>
<name>A0A5M8AE79_9BURK</name>
<dbReference type="InterPro" id="IPR029033">
    <property type="entry name" value="His_PPase_superfam"/>
</dbReference>
<proteinExistence type="predicted"/>
<dbReference type="Proteomes" id="UP000324324">
    <property type="component" value="Unassembled WGS sequence"/>
</dbReference>
<dbReference type="Gene3D" id="3.40.50.1240">
    <property type="entry name" value="Phosphoglycerate mutase-like"/>
    <property type="match status" value="1"/>
</dbReference>
<dbReference type="SUPFAM" id="SSF53254">
    <property type="entry name" value="Phosphoglycerate mutase-like"/>
    <property type="match status" value="1"/>
</dbReference>
<reference evidence="1 2" key="1">
    <citation type="submission" date="2019-09" db="EMBL/GenBank/DDBJ databases">
        <title>Isolation of a novel species in the genus Cupriavidus from patients with sepsis using whole genome sequencing.</title>
        <authorList>
            <person name="Kweon O.J."/>
            <person name="Lee M.-K."/>
        </authorList>
    </citation>
    <scope>NUCLEOTIDE SEQUENCE [LARGE SCALE GENOMIC DNA]</scope>
    <source>
        <strain evidence="1 2">MKL-01</strain>
    </source>
</reference>
<dbReference type="GO" id="GO:0016791">
    <property type="term" value="F:phosphatase activity"/>
    <property type="evidence" value="ECO:0007669"/>
    <property type="project" value="TreeGrafter"/>
</dbReference>
<dbReference type="EMBL" id="VWRN01000053">
    <property type="protein sequence ID" value="KAA6119204.1"/>
    <property type="molecule type" value="Genomic_DNA"/>
</dbReference>
<accession>A0A5M8AE79</accession>